<organism evidence="6 7">
    <name type="scientific">Leucobacter chromiisoli</name>
    <dbReference type="NCBI Taxonomy" id="2796471"/>
    <lineage>
        <taxon>Bacteria</taxon>
        <taxon>Bacillati</taxon>
        <taxon>Actinomycetota</taxon>
        <taxon>Actinomycetes</taxon>
        <taxon>Micrococcales</taxon>
        <taxon>Microbacteriaceae</taxon>
        <taxon>Leucobacter</taxon>
    </lineage>
</organism>
<dbReference type="CDD" id="cd13589">
    <property type="entry name" value="PBP2_polyamine_RpCGA009"/>
    <property type="match status" value="1"/>
</dbReference>
<feature type="chain" id="PRO_5038649378" evidence="5">
    <location>
        <begin position="24"/>
        <end position="357"/>
    </location>
</feature>
<dbReference type="Proteomes" id="UP000608530">
    <property type="component" value="Unassembled WGS sequence"/>
</dbReference>
<sequence length="357" mass="38684">MKTTTFRVLPAAAVAAVAALALAACSSGGSDASGDSGGGSGTLVFASYGSAYQDAQNEAFTTPWGEENGVTVQNDGPTSYPKIQQMVESGNTIWDAVDTEPYFPVANCGTLFEELDFTDIDTSQFPEGTWNDCSIPTAQYSTMMIYNTDTYSGADVPQTPADFFDLEKFPGDRVVPNWAGAGALEFALLADGVAPEDLYPLDTERAYAKLDTIRDSLTFWNTSSESQQSMEDGTADMWLAWSGRGYEAEKNGAAIEPVWEDNLLSWASLSIVKGTKNLEQAQSFVEYAAQAEPQARFAELQPYAPANMESEPELDDLQQRWNSADPAVQEQAVTPDVQWWADNSADAEAEWVAWSTS</sequence>
<evidence type="ECO:0000313" key="7">
    <source>
        <dbReference type="Proteomes" id="UP000608530"/>
    </source>
</evidence>
<dbReference type="Pfam" id="PF13416">
    <property type="entry name" value="SBP_bac_8"/>
    <property type="match status" value="1"/>
</dbReference>
<proteinExistence type="predicted"/>
<dbReference type="RefSeq" id="WP_200112929.1">
    <property type="nucleotide sequence ID" value="NZ_JAEHOH010000001.1"/>
</dbReference>
<keyword evidence="4" id="KW-0574">Periplasm</keyword>
<comment type="subcellular location">
    <subcellularLocation>
        <location evidence="1">Periplasm</location>
    </subcellularLocation>
</comment>
<evidence type="ECO:0000256" key="5">
    <source>
        <dbReference type="SAM" id="SignalP"/>
    </source>
</evidence>
<evidence type="ECO:0000313" key="6">
    <source>
        <dbReference type="EMBL" id="MBK0417652.1"/>
    </source>
</evidence>
<dbReference type="EMBL" id="JAEHOH010000001">
    <property type="protein sequence ID" value="MBK0417652.1"/>
    <property type="molecule type" value="Genomic_DNA"/>
</dbReference>
<protein>
    <submittedName>
        <fullName evidence="6">ABC transporter substrate-binding protein</fullName>
    </submittedName>
</protein>
<feature type="signal peptide" evidence="5">
    <location>
        <begin position="1"/>
        <end position="23"/>
    </location>
</feature>
<dbReference type="AlphaFoldDB" id="A0A934Q6V5"/>
<name>A0A934Q6V5_9MICO</name>
<evidence type="ECO:0000256" key="2">
    <source>
        <dbReference type="ARBA" id="ARBA00022448"/>
    </source>
</evidence>
<dbReference type="PANTHER" id="PTHR30006:SF3">
    <property type="entry name" value="THIAMINE-BINDING PERIPLASMIC PROTEIN"/>
    <property type="match status" value="1"/>
</dbReference>
<gene>
    <name evidence="6" type="ORF">JD276_01195</name>
</gene>
<dbReference type="GO" id="GO:0015888">
    <property type="term" value="P:thiamine transport"/>
    <property type="evidence" value="ECO:0007669"/>
    <property type="project" value="TreeGrafter"/>
</dbReference>
<dbReference type="GO" id="GO:0030288">
    <property type="term" value="C:outer membrane-bounded periplasmic space"/>
    <property type="evidence" value="ECO:0007669"/>
    <property type="project" value="TreeGrafter"/>
</dbReference>
<dbReference type="GO" id="GO:0030975">
    <property type="term" value="F:thiamine binding"/>
    <property type="evidence" value="ECO:0007669"/>
    <property type="project" value="TreeGrafter"/>
</dbReference>
<evidence type="ECO:0000256" key="4">
    <source>
        <dbReference type="ARBA" id="ARBA00022764"/>
    </source>
</evidence>
<keyword evidence="3 5" id="KW-0732">Signal</keyword>
<dbReference type="SUPFAM" id="SSF53850">
    <property type="entry name" value="Periplasmic binding protein-like II"/>
    <property type="match status" value="1"/>
</dbReference>
<reference evidence="6" key="1">
    <citation type="submission" date="2020-12" db="EMBL/GenBank/DDBJ databases">
        <title>Leucobacter sp. CAS1, isolated from Chromium sludge.</title>
        <authorList>
            <person name="Xu Z."/>
        </authorList>
    </citation>
    <scope>NUCLEOTIDE SEQUENCE</scope>
    <source>
        <strain evidence="6">CSA1</strain>
    </source>
</reference>
<keyword evidence="7" id="KW-1185">Reference proteome</keyword>
<dbReference type="PANTHER" id="PTHR30006">
    <property type="entry name" value="THIAMINE-BINDING PERIPLASMIC PROTEIN-RELATED"/>
    <property type="match status" value="1"/>
</dbReference>
<dbReference type="PROSITE" id="PS51257">
    <property type="entry name" value="PROKAR_LIPOPROTEIN"/>
    <property type="match status" value="1"/>
</dbReference>
<dbReference type="InterPro" id="IPR006059">
    <property type="entry name" value="SBP"/>
</dbReference>
<accession>A0A934Q6V5</accession>
<evidence type="ECO:0000256" key="1">
    <source>
        <dbReference type="ARBA" id="ARBA00004418"/>
    </source>
</evidence>
<keyword evidence="2" id="KW-0813">Transport</keyword>
<dbReference type="GO" id="GO:0030976">
    <property type="term" value="F:thiamine pyrophosphate binding"/>
    <property type="evidence" value="ECO:0007669"/>
    <property type="project" value="TreeGrafter"/>
</dbReference>
<evidence type="ECO:0000256" key="3">
    <source>
        <dbReference type="ARBA" id="ARBA00022729"/>
    </source>
</evidence>
<dbReference type="Gene3D" id="3.40.190.10">
    <property type="entry name" value="Periplasmic binding protein-like II"/>
    <property type="match status" value="2"/>
</dbReference>
<comment type="caution">
    <text evidence="6">The sequence shown here is derived from an EMBL/GenBank/DDBJ whole genome shotgun (WGS) entry which is preliminary data.</text>
</comment>